<dbReference type="GO" id="GO:0060294">
    <property type="term" value="P:cilium movement involved in cell motility"/>
    <property type="evidence" value="ECO:0007669"/>
    <property type="project" value="InterPro"/>
</dbReference>
<comment type="caution">
    <text evidence="6">The sequence shown here is derived from an EMBL/GenBank/DDBJ whole genome shotgun (WGS) entry which is preliminary data.</text>
</comment>
<dbReference type="Pfam" id="PF04712">
    <property type="entry name" value="Radial_spoke"/>
    <property type="match status" value="2"/>
</dbReference>
<evidence type="ECO:0000256" key="3">
    <source>
        <dbReference type="ARBA" id="ARBA00023069"/>
    </source>
</evidence>
<evidence type="ECO:0000256" key="5">
    <source>
        <dbReference type="ARBA" id="ARBA00023273"/>
    </source>
</evidence>
<evidence type="ECO:0000313" key="7">
    <source>
        <dbReference type="Proteomes" id="UP000541610"/>
    </source>
</evidence>
<gene>
    <name evidence="6" type="primary">RSPH4A_2</name>
    <name evidence="6" type="ORF">FOZ60_009557</name>
</gene>
<dbReference type="InterPro" id="IPR006802">
    <property type="entry name" value="Radial_spoke"/>
</dbReference>
<dbReference type="AlphaFoldDB" id="A0A7J6NHC2"/>
<keyword evidence="2" id="KW-0963">Cytoplasm</keyword>
<evidence type="ECO:0000313" key="6">
    <source>
        <dbReference type="EMBL" id="KAF4683144.1"/>
    </source>
</evidence>
<accession>A0A7J6NHC2</accession>
<dbReference type="GO" id="GO:0035082">
    <property type="term" value="P:axoneme assembly"/>
    <property type="evidence" value="ECO:0007669"/>
    <property type="project" value="TreeGrafter"/>
</dbReference>
<reference evidence="6 7" key="1">
    <citation type="submission" date="2020-04" db="EMBL/GenBank/DDBJ databases">
        <title>Perkinsus olseni comparative genomics.</title>
        <authorList>
            <person name="Bogema D.R."/>
        </authorList>
    </citation>
    <scope>NUCLEOTIDE SEQUENCE [LARGE SCALE GENOMIC DNA]</scope>
    <source>
        <strain evidence="6">00978-12</strain>
    </source>
</reference>
<protein>
    <submittedName>
        <fullName evidence="6">Radial spoke head protein 4 A</fullName>
    </submittedName>
</protein>
<dbReference type="OrthoDB" id="272202at2759"/>
<comment type="subcellular location">
    <subcellularLocation>
        <location evidence="1">Cytoplasm</location>
        <location evidence="1">Cytoskeleton</location>
        <location evidence="1">Cilium axoneme</location>
    </subcellularLocation>
</comment>
<dbReference type="PANTHER" id="PTHR13159">
    <property type="entry name" value="RADIAL SPOKEHEAD-RELATED"/>
    <property type="match status" value="1"/>
</dbReference>
<keyword evidence="5" id="KW-0966">Cell projection</keyword>
<evidence type="ECO:0000256" key="1">
    <source>
        <dbReference type="ARBA" id="ARBA00004430"/>
    </source>
</evidence>
<sequence length="510" mass="56050">MKNCRSNLDRTADTKEGLYALMDTDGIQSLFSSSVVLVAGVVLEESRLRGLSGGVAEHISRVLAEMARRKDSDKLRRMYVKDLYPTTFDGSMQKKAEEELQAKARQFVKFLEDERSAGSKPGVVIECPIPSEDVLCNPTARAALEIAGMLSSLRIEYRREAEIVLLTNRMRELAARLGSDAKMLRFWGKILTSGSQDYYIAEALLPSLPEEEAPRNVKEAEEIFTAPEVRGRPGANLYTYFVIQDITSANAWVELPQITPRVLEASRSCKRLFAGDLSRRMDDGASGQWPPFEASEEEYLRSVIARISAASILAIEGEWTAAPEELLSKDKWVHARPYLLRSGRTQHPAGFPEPQEGEEEAMELLSNRLEQLATEDLPIERFTSIAADSKIQVPGMPVEEVEEGEEAVDPMDCWRIRLVGDPVGMGTGWGAQSEVSYTTAEGSSSPGVVAVESLRWPGAATIAQQSSGVLSNVYVGYGVRKDQPSLLPVEGPSVVMGDEVVGADGDEDEE</sequence>
<proteinExistence type="predicted"/>
<dbReference type="GO" id="GO:0001534">
    <property type="term" value="C:radial spoke"/>
    <property type="evidence" value="ECO:0007669"/>
    <property type="project" value="InterPro"/>
</dbReference>
<organism evidence="6 7">
    <name type="scientific">Perkinsus olseni</name>
    <name type="common">Perkinsus atlanticus</name>
    <dbReference type="NCBI Taxonomy" id="32597"/>
    <lineage>
        <taxon>Eukaryota</taxon>
        <taxon>Sar</taxon>
        <taxon>Alveolata</taxon>
        <taxon>Perkinsozoa</taxon>
        <taxon>Perkinsea</taxon>
        <taxon>Perkinsida</taxon>
        <taxon>Perkinsidae</taxon>
        <taxon>Perkinsus</taxon>
    </lineage>
</organism>
<dbReference type="EMBL" id="JABANP010000386">
    <property type="protein sequence ID" value="KAF4683144.1"/>
    <property type="molecule type" value="Genomic_DNA"/>
</dbReference>
<evidence type="ECO:0000256" key="2">
    <source>
        <dbReference type="ARBA" id="ARBA00022490"/>
    </source>
</evidence>
<evidence type="ECO:0000256" key="4">
    <source>
        <dbReference type="ARBA" id="ARBA00023212"/>
    </source>
</evidence>
<keyword evidence="4" id="KW-0206">Cytoskeleton</keyword>
<dbReference type="Proteomes" id="UP000541610">
    <property type="component" value="Unassembled WGS sequence"/>
</dbReference>
<dbReference type="PANTHER" id="PTHR13159:SF0">
    <property type="entry name" value="RADIAL SPOKE HEAD 6 HOMOLOG A"/>
    <property type="match status" value="1"/>
</dbReference>
<name>A0A7J6NHC2_PEROL</name>
<keyword evidence="3" id="KW-0969">Cilium</keyword>